<evidence type="ECO:0000256" key="5">
    <source>
        <dbReference type="ARBA" id="ARBA00023136"/>
    </source>
</evidence>
<dbReference type="EMBL" id="JACHOU010000022">
    <property type="protein sequence ID" value="MBB6357257.1"/>
    <property type="molecule type" value="Genomic_DNA"/>
</dbReference>
<dbReference type="InterPro" id="IPR001851">
    <property type="entry name" value="ABC_transp_permease"/>
</dbReference>
<protein>
    <submittedName>
        <fullName evidence="7">Simple sugar transport system permease protein</fullName>
    </submittedName>
</protein>
<accession>A0A7X0FCK1</accession>
<feature type="transmembrane region" description="Helical" evidence="6">
    <location>
        <begin position="6"/>
        <end position="26"/>
    </location>
</feature>
<feature type="transmembrane region" description="Helical" evidence="6">
    <location>
        <begin position="193"/>
        <end position="217"/>
    </location>
</feature>
<evidence type="ECO:0000256" key="6">
    <source>
        <dbReference type="SAM" id="Phobius"/>
    </source>
</evidence>
<evidence type="ECO:0000256" key="1">
    <source>
        <dbReference type="ARBA" id="ARBA00004651"/>
    </source>
</evidence>
<keyword evidence="2" id="KW-1003">Cell membrane</keyword>
<feature type="transmembrane region" description="Helical" evidence="6">
    <location>
        <begin position="63"/>
        <end position="84"/>
    </location>
</feature>
<dbReference type="RefSeq" id="WP_184701968.1">
    <property type="nucleotide sequence ID" value="NZ_BAABEG010000004.1"/>
</dbReference>
<dbReference type="GO" id="GO:0022857">
    <property type="term" value="F:transmembrane transporter activity"/>
    <property type="evidence" value="ECO:0007669"/>
    <property type="project" value="InterPro"/>
</dbReference>
<dbReference type="PANTHER" id="PTHR43370">
    <property type="entry name" value="SUGAR ABC TRANSPORTER INTEGRAL MEMBRANE PROTEIN-RELATED"/>
    <property type="match status" value="1"/>
</dbReference>
<reference evidence="7 8" key="1">
    <citation type="submission" date="2020-08" db="EMBL/GenBank/DDBJ databases">
        <title>Genomic Encyclopedia of Type Strains, Phase IV (KMG-IV): sequencing the most valuable type-strain genomes for metagenomic binning, comparative biology and taxonomic classification.</title>
        <authorList>
            <person name="Goeker M."/>
        </authorList>
    </citation>
    <scope>NUCLEOTIDE SEQUENCE [LARGE SCALE GENOMIC DNA]</scope>
    <source>
        <strain evidence="7 8">DSM 7051</strain>
    </source>
</reference>
<dbReference type="Pfam" id="PF02653">
    <property type="entry name" value="BPD_transp_2"/>
    <property type="match status" value="1"/>
</dbReference>
<dbReference type="GO" id="GO:0005886">
    <property type="term" value="C:plasma membrane"/>
    <property type="evidence" value="ECO:0007669"/>
    <property type="project" value="UniProtKB-SubCell"/>
</dbReference>
<proteinExistence type="predicted"/>
<feature type="transmembrane region" description="Helical" evidence="6">
    <location>
        <begin position="273"/>
        <end position="293"/>
    </location>
</feature>
<feature type="transmembrane region" description="Helical" evidence="6">
    <location>
        <begin position="229"/>
        <end position="253"/>
    </location>
</feature>
<evidence type="ECO:0000256" key="4">
    <source>
        <dbReference type="ARBA" id="ARBA00022989"/>
    </source>
</evidence>
<feature type="transmembrane region" description="Helical" evidence="6">
    <location>
        <begin position="38"/>
        <end position="57"/>
    </location>
</feature>
<dbReference type="AlphaFoldDB" id="A0A7X0FCK1"/>
<keyword evidence="5 6" id="KW-0472">Membrane</keyword>
<evidence type="ECO:0000256" key="3">
    <source>
        <dbReference type="ARBA" id="ARBA00022692"/>
    </source>
</evidence>
<keyword evidence="7" id="KW-0813">Transport</keyword>
<evidence type="ECO:0000313" key="7">
    <source>
        <dbReference type="EMBL" id="MBB6357257.1"/>
    </source>
</evidence>
<evidence type="ECO:0000256" key="2">
    <source>
        <dbReference type="ARBA" id="ARBA00022475"/>
    </source>
</evidence>
<comment type="subcellular location">
    <subcellularLocation>
        <location evidence="1">Cell membrane</location>
        <topology evidence="1">Multi-pass membrane protein</topology>
    </subcellularLocation>
</comment>
<keyword evidence="3 6" id="KW-0812">Transmembrane</keyword>
<feature type="transmembrane region" description="Helical" evidence="6">
    <location>
        <begin position="151"/>
        <end position="173"/>
    </location>
</feature>
<keyword evidence="7" id="KW-0762">Sugar transport</keyword>
<dbReference type="CDD" id="cd06580">
    <property type="entry name" value="TM_PBP1_transp_TpRbsC_like"/>
    <property type="match status" value="1"/>
</dbReference>
<feature type="transmembrane region" description="Helical" evidence="6">
    <location>
        <begin position="91"/>
        <end position="112"/>
    </location>
</feature>
<evidence type="ECO:0000313" key="8">
    <source>
        <dbReference type="Proteomes" id="UP000536262"/>
    </source>
</evidence>
<keyword evidence="4 6" id="KW-1133">Transmembrane helix</keyword>
<dbReference type="PANTHER" id="PTHR43370:SF2">
    <property type="entry name" value="ABC TRANSPORTER PERMEASE PROTEIN"/>
    <property type="match status" value="1"/>
</dbReference>
<keyword evidence="8" id="KW-1185">Reference proteome</keyword>
<dbReference type="Proteomes" id="UP000536262">
    <property type="component" value="Unassembled WGS sequence"/>
</dbReference>
<gene>
    <name evidence="7" type="ORF">GGR00_005078</name>
</gene>
<comment type="caution">
    <text evidence="7">The sequence shown here is derived from an EMBL/GenBank/DDBJ whole genome shotgun (WGS) entry which is preliminary data.</text>
</comment>
<name>A0A7X0FCK1_9HYPH</name>
<organism evidence="7 8">
    <name type="scientific">Aminobacter aganoensis</name>
    <dbReference type="NCBI Taxonomy" id="83264"/>
    <lineage>
        <taxon>Bacteria</taxon>
        <taxon>Pseudomonadati</taxon>
        <taxon>Pseudomonadota</taxon>
        <taxon>Alphaproteobacteria</taxon>
        <taxon>Hyphomicrobiales</taxon>
        <taxon>Phyllobacteriaceae</taxon>
        <taxon>Aminobacter</taxon>
    </lineage>
</organism>
<sequence length="317" mass="33313">MNIDFLIPLLSMAFVLSIPVGLAAVGECICQRTGLLNLGVEGMMLMGALTAFLGAFYFDSSWIGVLTGVAGGVSLGILMGVLCISIKAEQVVSGIVVVLLSLGLTSYLYGSLFHVGTTPPRIEGLALLHIPLLSNIPVIGPILFQQTSLVYASLALIVLLSWMLERTSLGLALQAVGEKPEAGDAAGLSVDGLRWFGILISSAMAGLGGAVLIIAQLHLFADHITAGRGWIAIALVIFGRWKPLWVFAGALLFGVVDAIQLKIQVVAGGIDSAIPFELFQALPYVITMAVLVLSAMRARRNAQPSALGIPFIKGQKH</sequence>